<accession>A0A8G0ZTS5</accession>
<evidence type="ECO:0000313" key="8">
    <source>
        <dbReference type="Proteomes" id="UP000826300"/>
    </source>
</evidence>
<dbReference type="Gene3D" id="2.40.37.10">
    <property type="entry name" value="Lyase, Ornithine Decarboxylase, Chain A, domain 1"/>
    <property type="match status" value="1"/>
</dbReference>
<dbReference type="InterPro" id="IPR009006">
    <property type="entry name" value="Ala_racemase/Decarboxylase_C"/>
</dbReference>
<dbReference type="KEGG" id="nsm:JO391_12630"/>
<evidence type="ECO:0000256" key="2">
    <source>
        <dbReference type="ARBA" id="ARBA00022793"/>
    </source>
</evidence>
<dbReference type="GO" id="GO:0008836">
    <property type="term" value="F:diaminopimelate decarboxylase activity"/>
    <property type="evidence" value="ECO:0007669"/>
    <property type="project" value="InterPro"/>
</dbReference>
<dbReference type="Pfam" id="PF02784">
    <property type="entry name" value="Orn_Arg_deC_N"/>
    <property type="match status" value="1"/>
</dbReference>
<keyword evidence="4" id="KW-0456">Lyase</keyword>
<dbReference type="InterPro" id="IPR000183">
    <property type="entry name" value="Orn/DAP/Arg_de-COase"/>
</dbReference>
<evidence type="ECO:0000256" key="5">
    <source>
        <dbReference type="PIRSR" id="PIRSR600183-50"/>
    </source>
</evidence>
<dbReference type="Gene3D" id="3.20.20.10">
    <property type="entry name" value="Alanine racemase"/>
    <property type="match status" value="1"/>
</dbReference>
<reference evidence="7" key="1">
    <citation type="submission" date="2021-02" db="EMBL/GenBank/DDBJ databases">
        <title>Rhodobacter shimadae sp. nov., an aerobic anoxygenic phototrophic bacterium isolated from a hot spring.</title>
        <authorList>
            <person name="Muramatsu S."/>
            <person name="Haruta S."/>
            <person name="Hirose S."/>
            <person name="Hanada S."/>
        </authorList>
    </citation>
    <scope>NUCLEOTIDE SEQUENCE</scope>
    <source>
        <strain evidence="7">N10</strain>
    </source>
</reference>
<feature type="domain" description="Orn/DAP/Arg decarboxylase 2 N-terminal" evidence="6">
    <location>
        <begin position="30"/>
        <end position="280"/>
    </location>
</feature>
<dbReference type="InterPro" id="IPR022644">
    <property type="entry name" value="De-COase2_N"/>
</dbReference>
<organism evidence="7 8">
    <name type="scientific">Neotabrizicola shimadae</name>
    <dbReference type="NCBI Taxonomy" id="2807096"/>
    <lineage>
        <taxon>Bacteria</taxon>
        <taxon>Pseudomonadati</taxon>
        <taxon>Pseudomonadota</taxon>
        <taxon>Alphaproteobacteria</taxon>
        <taxon>Rhodobacterales</taxon>
        <taxon>Paracoccaceae</taxon>
        <taxon>Neotabrizicola</taxon>
    </lineage>
</organism>
<dbReference type="RefSeq" id="WP_220660840.1">
    <property type="nucleotide sequence ID" value="NZ_CP069370.1"/>
</dbReference>
<dbReference type="PANTHER" id="PTHR43727:SF2">
    <property type="entry name" value="GROUP IV DECARBOXYLASE"/>
    <property type="match status" value="1"/>
</dbReference>
<name>A0A8G0ZTS5_9RHOB</name>
<feature type="modified residue" description="N6-(pyridoxal phosphate)lysine" evidence="5">
    <location>
        <position position="53"/>
    </location>
</feature>
<dbReference type="EMBL" id="CP069370">
    <property type="protein sequence ID" value="QYZ68617.1"/>
    <property type="molecule type" value="Genomic_DNA"/>
</dbReference>
<dbReference type="PRINTS" id="PR01181">
    <property type="entry name" value="DAPDCRBXLASE"/>
</dbReference>
<sequence length="408" mass="43439">MPDRHEALDRLLAEAAARFGTPAFVYVTEAIQDRLHALQSAFGRWFDLSYAVKANPNPALLSWLRDRVATLDISSGGELAAATSQGWAPDRLSFTGPAKRDPELAAAVAAGPVEVVLESLREARALDRLARDAGRVQPVLVRLSPAHVPRGFGDHMAGRPSPFGIDVEEAPAALAEIAALPGLSLKGLHIYSGTQSLKPEAIAENWRIFLQVFRTACDGLDLVPQRLIFGAGLGIPYHEGDTALDLEEIAAAIAPDLDAFRAEPRFAATRLTLELGRFLVGEAGWFVTRIVTLKQSRGSTFALCDGGMNAHLAASGHFGMVIKRNYRMHRVGGGEPTAKVDLTGPLCTSLDRLGSGVLLPPLAEGDLIAIHASGAYGPTASPTGFISHPAPREVLAEGGQLREVTPRP</sequence>
<comment type="cofactor">
    <cofactor evidence="1 5">
        <name>pyridoxal 5'-phosphate</name>
        <dbReference type="ChEBI" id="CHEBI:597326"/>
    </cofactor>
</comment>
<feature type="active site" description="Proton donor" evidence="5">
    <location>
        <position position="347"/>
    </location>
</feature>
<dbReference type="InterPro" id="IPR002986">
    <property type="entry name" value="DAP_deCOOHase_LysA"/>
</dbReference>
<dbReference type="PRINTS" id="PR01179">
    <property type="entry name" value="ODADCRBXLASE"/>
</dbReference>
<keyword evidence="3 5" id="KW-0663">Pyridoxal phosphate</keyword>
<keyword evidence="8" id="KW-1185">Reference proteome</keyword>
<dbReference type="InterPro" id="IPR029066">
    <property type="entry name" value="PLP-binding_barrel"/>
</dbReference>
<evidence type="ECO:0000256" key="3">
    <source>
        <dbReference type="ARBA" id="ARBA00022898"/>
    </source>
</evidence>
<evidence type="ECO:0000256" key="1">
    <source>
        <dbReference type="ARBA" id="ARBA00001933"/>
    </source>
</evidence>
<dbReference type="GO" id="GO:0009089">
    <property type="term" value="P:lysine biosynthetic process via diaminopimelate"/>
    <property type="evidence" value="ECO:0007669"/>
    <property type="project" value="InterPro"/>
</dbReference>
<dbReference type="PANTHER" id="PTHR43727">
    <property type="entry name" value="DIAMINOPIMELATE DECARBOXYLASE"/>
    <property type="match status" value="1"/>
</dbReference>
<dbReference type="SUPFAM" id="SSF50621">
    <property type="entry name" value="Alanine racemase C-terminal domain-like"/>
    <property type="match status" value="1"/>
</dbReference>
<protein>
    <submittedName>
        <fullName evidence="7">Alanine racemase</fullName>
    </submittedName>
</protein>
<keyword evidence="2" id="KW-0210">Decarboxylase</keyword>
<dbReference type="AlphaFoldDB" id="A0A8G0ZTS5"/>
<evidence type="ECO:0000256" key="4">
    <source>
        <dbReference type="ARBA" id="ARBA00023239"/>
    </source>
</evidence>
<dbReference type="Proteomes" id="UP000826300">
    <property type="component" value="Chromosome"/>
</dbReference>
<gene>
    <name evidence="7" type="ORF">JO391_12630</name>
</gene>
<proteinExistence type="predicted"/>
<evidence type="ECO:0000313" key="7">
    <source>
        <dbReference type="EMBL" id="QYZ68617.1"/>
    </source>
</evidence>
<dbReference type="SUPFAM" id="SSF51419">
    <property type="entry name" value="PLP-binding barrel"/>
    <property type="match status" value="1"/>
</dbReference>
<evidence type="ECO:0000259" key="6">
    <source>
        <dbReference type="Pfam" id="PF02784"/>
    </source>
</evidence>